<organism evidence="4 5">
    <name type="scientific">Ramalina farinacea</name>
    <dbReference type="NCBI Taxonomy" id="258253"/>
    <lineage>
        <taxon>Eukaryota</taxon>
        <taxon>Fungi</taxon>
        <taxon>Dikarya</taxon>
        <taxon>Ascomycota</taxon>
        <taxon>Pezizomycotina</taxon>
        <taxon>Lecanoromycetes</taxon>
        <taxon>OSLEUM clade</taxon>
        <taxon>Lecanoromycetidae</taxon>
        <taxon>Lecanorales</taxon>
        <taxon>Lecanorineae</taxon>
        <taxon>Ramalinaceae</taxon>
        <taxon>Ramalina</taxon>
    </lineage>
</organism>
<evidence type="ECO:0000313" key="5">
    <source>
        <dbReference type="Proteomes" id="UP001161017"/>
    </source>
</evidence>
<evidence type="ECO:0000256" key="1">
    <source>
        <dbReference type="PROSITE-ProRule" id="PRU00175"/>
    </source>
</evidence>
<dbReference type="InterPro" id="IPR001841">
    <property type="entry name" value="Znf_RING"/>
</dbReference>
<protein>
    <recommendedName>
        <fullName evidence="3">RING-type domain-containing protein</fullName>
    </recommendedName>
</protein>
<accession>A0AA43QML5</accession>
<dbReference type="Gene3D" id="3.30.40.10">
    <property type="entry name" value="Zinc/RING finger domain, C3HC4 (zinc finger)"/>
    <property type="match status" value="1"/>
</dbReference>
<reference evidence="4" key="1">
    <citation type="journal article" date="2023" name="Genome Biol. Evol.">
        <title>First Whole Genome Sequence and Flow Cytometry Genome Size Data for the Lichen-Forming Fungus Ramalina farinacea (Ascomycota).</title>
        <authorList>
            <person name="Llewellyn T."/>
            <person name="Mian S."/>
            <person name="Hill R."/>
            <person name="Leitch I.J."/>
            <person name="Gaya E."/>
        </authorList>
    </citation>
    <scope>NUCLEOTIDE SEQUENCE</scope>
    <source>
        <strain evidence="4">LIQ254RAFAR</strain>
    </source>
</reference>
<dbReference type="EMBL" id="JAPUFD010000007">
    <property type="protein sequence ID" value="MDI1488134.1"/>
    <property type="molecule type" value="Genomic_DNA"/>
</dbReference>
<keyword evidence="5" id="KW-1185">Reference proteome</keyword>
<keyword evidence="1" id="KW-0863">Zinc-finger</keyword>
<evidence type="ECO:0000259" key="3">
    <source>
        <dbReference type="PROSITE" id="PS50089"/>
    </source>
</evidence>
<feature type="region of interest" description="Disordered" evidence="2">
    <location>
        <begin position="165"/>
        <end position="186"/>
    </location>
</feature>
<keyword evidence="1" id="KW-0479">Metal-binding</keyword>
<name>A0AA43QML5_9LECA</name>
<dbReference type="AlphaFoldDB" id="A0AA43QML5"/>
<feature type="compositionally biased region" description="Low complexity" evidence="2">
    <location>
        <begin position="167"/>
        <end position="179"/>
    </location>
</feature>
<feature type="domain" description="RING-type" evidence="3">
    <location>
        <begin position="204"/>
        <end position="257"/>
    </location>
</feature>
<dbReference type="Proteomes" id="UP001161017">
    <property type="component" value="Unassembled WGS sequence"/>
</dbReference>
<evidence type="ECO:0000256" key="2">
    <source>
        <dbReference type="SAM" id="MobiDB-lite"/>
    </source>
</evidence>
<evidence type="ECO:0000313" key="4">
    <source>
        <dbReference type="EMBL" id="MDI1488134.1"/>
    </source>
</evidence>
<proteinExistence type="predicted"/>
<sequence length="277" mass="30822">MTDDFVPSRLHSIIKAHFEFHQLRSLYPEKSSSYLYPIMLTQATYQQAGIPFDLLGLSYQKWRSDDLRLLLNNFGITTMEAVQKIDLMHGLHHLIENGLMPDDPDIVARLQQGRSLPTFSGVNTLALRGRTLEDLLGGELTSARIKSLQRQRRAFTSEDFALPSLNASSPIPSSGPIAPQADAEAGKMEDRDDDKILFPAKTDCVVCMDPLTAEVQDSSKITSACNHRRDVCDECLQQAITVDLEEKVWDRIGCPSCGTLLAQEDVIRHGDPKAVAK</sequence>
<dbReference type="SUPFAM" id="SSF57850">
    <property type="entry name" value="RING/U-box"/>
    <property type="match status" value="1"/>
</dbReference>
<keyword evidence="1" id="KW-0862">Zinc</keyword>
<dbReference type="GO" id="GO:0008270">
    <property type="term" value="F:zinc ion binding"/>
    <property type="evidence" value="ECO:0007669"/>
    <property type="project" value="UniProtKB-KW"/>
</dbReference>
<comment type="caution">
    <text evidence="4">The sequence shown here is derived from an EMBL/GenBank/DDBJ whole genome shotgun (WGS) entry which is preliminary data.</text>
</comment>
<dbReference type="InterPro" id="IPR013083">
    <property type="entry name" value="Znf_RING/FYVE/PHD"/>
</dbReference>
<dbReference type="PROSITE" id="PS50089">
    <property type="entry name" value="ZF_RING_2"/>
    <property type="match status" value="1"/>
</dbReference>
<gene>
    <name evidence="4" type="ORF">OHK93_007408</name>
</gene>